<dbReference type="PANTHER" id="PTHR47968:SF75">
    <property type="entry name" value="CENTROMERE-ASSOCIATED PROTEIN E"/>
    <property type="match status" value="1"/>
</dbReference>
<evidence type="ECO:0000313" key="11">
    <source>
        <dbReference type="Proteomes" id="UP001187531"/>
    </source>
</evidence>
<gene>
    <name evidence="10" type="ORF">QYM36_019162</name>
</gene>
<evidence type="ECO:0000256" key="7">
    <source>
        <dbReference type="PROSITE-ProRule" id="PRU00283"/>
    </source>
</evidence>
<feature type="non-terminal residue" evidence="10">
    <location>
        <position position="1"/>
    </location>
</feature>
<reference evidence="10" key="1">
    <citation type="submission" date="2023-07" db="EMBL/GenBank/DDBJ databases">
        <title>Chromosome-level genome assembly of Artemia franciscana.</title>
        <authorList>
            <person name="Jo E."/>
        </authorList>
    </citation>
    <scope>NUCLEOTIDE SEQUENCE</scope>
    <source>
        <tissue evidence="10">Whole body</tissue>
    </source>
</reference>
<dbReference type="AlphaFoldDB" id="A0AA88HB88"/>
<keyword evidence="6" id="KW-0206">Cytoskeleton</keyword>
<evidence type="ECO:0000256" key="3">
    <source>
        <dbReference type="ARBA" id="ARBA00022840"/>
    </source>
</evidence>
<dbReference type="InterPro" id="IPR001752">
    <property type="entry name" value="Kinesin_motor_dom"/>
</dbReference>
<evidence type="ECO:0000256" key="6">
    <source>
        <dbReference type="ARBA" id="ARBA00023212"/>
    </source>
</evidence>
<dbReference type="GO" id="GO:0007018">
    <property type="term" value="P:microtubule-based movement"/>
    <property type="evidence" value="ECO:0007669"/>
    <property type="project" value="InterPro"/>
</dbReference>
<comment type="similarity">
    <text evidence="7">Belongs to the TRAFAC class myosin-kinesin ATPase superfamily. Kinesin family.</text>
</comment>
<protein>
    <recommendedName>
        <fullName evidence="9">Kinesin motor domain-containing protein</fullName>
    </recommendedName>
</protein>
<keyword evidence="3" id="KW-0067">ATP-binding</keyword>
<dbReference type="Gene3D" id="3.40.850.10">
    <property type="entry name" value="Kinesin motor domain"/>
    <property type="match status" value="1"/>
</dbReference>
<evidence type="ECO:0000259" key="9">
    <source>
        <dbReference type="PROSITE" id="PS50067"/>
    </source>
</evidence>
<dbReference type="InterPro" id="IPR036961">
    <property type="entry name" value="Kinesin_motor_dom_sf"/>
</dbReference>
<comment type="caution">
    <text evidence="10">The sequence shown here is derived from an EMBL/GenBank/DDBJ whole genome shotgun (WGS) entry which is preliminary data.</text>
</comment>
<keyword evidence="6" id="KW-0963">Cytoplasm</keyword>
<dbReference type="GO" id="GO:0003777">
    <property type="term" value="F:microtubule motor activity"/>
    <property type="evidence" value="ECO:0007669"/>
    <property type="project" value="InterPro"/>
</dbReference>
<dbReference type="InterPro" id="IPR027417">
    <property type="entry name" value="P-loop_NTPase"/>
</dbReference>
<dbReference type="GO" id="GO:0000278">
    <property type="term" value="P:mitotic cell cycle"/>
    <property type="evidence" value="ECO:0007669"/>
    <property type="project" value="TreeGrafter"/>
</dbReference>
<dbReference type="SMART" id="SM00129">
    <property type="entry name" value="KISc"/>
    <property type="match status" value="1"/>
</dbReference>
<dbReference type="EMBL" id="JAVRJZ010000560">
    <property type="protein sequence ID" value="KAK2702227.1"/>
    <property type="molecule type" value="Genomic_DNA"/>
</dbReference>
<dbReference type="InterPro" id="IPR019821">
    <property type="entry name" value="Kinesin_motor_CS"/>
</dbReference>
<comment type="subcellular location">
    <subcellularLocation>
        <location evidence="1">Cytoplasm</location>
        <location evidence="1">Cytoskeleton</location>
    </subcellularLocation>
</comment>
<organism evidence="10 11">
    <name type="scientific">Artemia franciscana</name>
    <name type="common">Brine shrimp</name>
    <name type="synonym">Artemia sanfranciscana</name>
    <dbReference type="NCBI Taxonomy" id="6661"/>
    <lineage>
        <taxon>Eukaryota</taxon>
        <taxon>Metazoa</taxon>
        <taxon>Ecdysozoa</taxon>
        <taxon>Arthropoda</taxon>
        <taxon>Crustacea</taxon>
        <taxon>Branchiopoda</taxon>
        <taxon>Anostraca</taxon>
        <taxon>Artemiidae</taxon>
        <taxon>Artemia</taxon>
    </lineage>
</organism>
<dbReference type="PRINTS" id="PR00380">
    <property type="entry name" value="KINESINHEAVY"/>
</dbReference>
<dbReference type="Pfam" id="PF00225">
    <property type="entry name" value="Kinesin"/>
    <property type="match status" value="1"/>
</dbReference>
<evidence type="ECO:0000256" key="8">
    <source>
        <dbReference type="SAM" id="Coils"/>
    </source>
</evidence>
<dbReference type="Proteomes" id="UP001187531">
    <property type="component" value="Unassembled WGS sequence"/>
</dbReference>
<dbReference type="GO" id="GO:0008017">
    <property type="term" value="F:microtubule binding"/>
    <property type="evidence" value="ECO:0007669"/>
    <property type="project" value="InterPro"/>
</dbReference>
<feature type="coiled-coil region" evidence="8">
    <location>
        <begin position="144"/>
        <end position="171"/>
    </location>
</feature>
<evidence type="ECO:0000313" key="10">
    <source>
        <dbReference type="EMBL" id="KAK2702227.1"/>
    </source>
</evidence>
<name>A0AA88HB88_ARTSF</name>
<keyword evidence="11" id="KW-1185">Reference proteome</keyword>
<keyword evidence="2" id="KW-0547">Nucleotide-binding</keyword>
<feature type="domain" description="Kinesin motor" evidence="9">
    <location>
        <begin position="1"/>
        <end position="135"/>
    </location>
</feature>
<dbReference type="PROSITE" id="PS00411">
    <property type="entry name" value="KINESIN_MOTOR_1"/>
    <property type="match status" value="1"/>
</dbReference>
<keyword evidence="4 8" id="KW-0175">Coiled coil</keyword>
<accession>A0AA88HB88</accession>
<dbReference type="PANTHER" id="PTHR47968">
    <property type="entry name" value="CENTROMERE PROTEIN E"/>
    <property type="match status" value="1"/>
</dbReference>
<evidence type="ECO:0000256" key="5">
    <source>
        <dbReference type="ARBA" id="ARBA00023175"/>
    </source>
</evidence>
<evidence type="ECO:0000256" key="1">
    <source>
        <dbReference type="ARBA" id="ARBA00004245"/>
    </source>
</evidence>
<dbReference type="PROSITE" id="PS50067">
    <property type="entry name" value="KINESIN_MOTOR_2"/>
    <property type="match status" value="1"/>
</dbReference>
<dbReference type="InterPro" id="IPR027640">
    <property type="entry name" value="Kinesin-like_fam"/>
</dbReference>
<sequence>MLVHMFRKEKGIEDDTQIIESRSRCETGSDEIAIQLSHLNLVDLAGSEKVNQTGATGGRVKEGCAVNVSLSALGKVIDQLSKNERHVNFRDNKLTHILRNSLGGNARTAIIFAISPASVDETLSTLRFATGAKTIMNKPVVNEVVNDKAMLKRYEKKIKDLQLQLQSGSNLNQSTVMLDVSAVIEEKDRMIRELKEKLIVSTHDPTPKGWNATE</sequence>
<dbReference type="GO" id="GO:0005524">
    <property type="term" value="F:ATP binding"/>
    <property type="evidence" value="ECO:0007669"/>
    <property type="project" value="UniProtKB-KW"/>
</dbReference>
<comment type="caution">
    <text evidence="7">Lacks conserved residue(s) required for the propagation of feature annotation.</text>
</comment>
<dbReference type="GO" id="GO:0005874">
    <property type="term" value="C:microtubule"/>
    <property type="evidence" value="ECO:0007669"/>
    <property type="project" value="TreeGrafter"/>
</dbReference>
<evidence type="ECO:0000256" key="2">
    <source>
        <dbReference type="ARBA" id="ARBA00022741"/>
    </source>
</evidence>
<keyword evidence="5" id="KW-0505">Motor protein</keyword>
<evidence type="ECO:0000256" key="4">
    <source>
        <dbReference type="ARBA" id="ARBA00023054"/>
    </source>
</evidence>
<dbReference type="SUPFAM" id="SSF52540">
    <property type="entry name" value="P-loop containing nucleoside triphosphate hydrolases"/>
    <property type="match status" value="1"/>
</dbReference>
<proteinExistence type="inferred from homology"/>